<evidence type="ECO:0000256" key="8">
    <source>
        <dbReference type="ARBA" id="ARBA00022723"/>
    </source>
</evidence>
<evidence type="ECO:0000313" key="15">
    <source>
        <dbReference type="Proteomes" id="UP000398389"/>
    </source>
</evidence>
<dbReference type="GO" id="GO:0004523">
    <property type="term" value="F:RNA-DNA hybrid ribonuclease activity"/>
    <property type="evidence" value="ECO:0007669"/>
    <property type="project" value="UniProtKB-EC"/>
</dbReference>
<name>A0A5E8BSU5_9ASCO</name>
<dbReference type="Pfam" id="PF00075">
    <property type="entry name" value="RNase_H"/>
    <property type="match status" value="2"/>
</dbReference>
<sequence>MARKKFYAVAKGNNPGVYDSWDEAQGQVNKFKGSQHKSFNTLQEAEAYMRQESTSVNTSSRISRTPVVRSSQHITKTSKKIQTSSINFQQAYSSNYSSAVITRSSENKKNVVDVYTDGSTLGNGQKGARAGYGVYYGNGDLRNVSKPLPGTIQTNQRAELSAVNEALNQSLKDRPEKVNIYTDSQYSINCMTSWGDKWENKDYKTVNGTTVQNQDLVKTGRKLIKELEKESVDIQFHYVPGHKGHLGNEEADRLQHLGEDKLPSGIGLPSKYTYFDSYMKSFSNRLEAENFLKIASSLKSPEDKKKRYYAVQQGREIGVFEKFGDALQSVDKFKNSRWKAFTSYEEADAFVKQADDSSLKESNDNGRYYAVRRGRKTGIFSTWEETREVIDRYRKAEYRLFKNKDDAEVYIMHNDQLTKSTRRFYVIQCGDSYEIFQTSVNMPDYSFNFGDGQVQLFDTYEDAKKHLKGLIDPEEYEVREHEMIYIETGSIGENPKFKGMNSGEVCNVYTDGSSRGNGIEGAVAGVGVFYGKNDLRNVSRLLGPGPQTNNRAELAAMTDALLQAKIDRPSQLNIYSDSQYAIELMTILKSKWEERKYKRGDGRLMPNADLIEKGHQLLYILEMMEVCVEFIHIKGHSDNYGNDQADRLANEGAITNGGFKSVIDDNNVKAKIS</sequence>
<dbReference type="Gene3D" id="3.40.970.10">
    <property type="entry name" value="Ribonuclease H1, N-terminal domain"/>
    <property type="match status" value="3"/>
</dbReference>
<feature type="domain" description="RNase H type-1" evidence="13">
    <location>
        <begin position="108"/>
        <end position="260"/>
    </location>
</feature>
<feature type="domain" description="RNase H type-1" evidence="13">
    <location>
        <begin position="502"/>
        <end position="654"/>
    </location>
</feature>
<keyword evidence="9" id="KW-0255">Endonuclease</keyword>
<comment type="catalytic activity">
    <reaction evidence="1">
        <text>Endonucleolytic cleavage to 5'-phosphomonoester.</text>
        <dbReference type="EC" id="3.1.26.4"/>
    </reaction>
</comment>
<dbReference type="FunFam" id="3.40.970.10:FF:000002">
    <property type="entry name" value="Ribonuclease H"/>
    <property type="match status" value="1"/>
</dbReference>
<dbReference type="EMBL" id="CABVLU010000003">
    <property type="protein sequence ID" value="VVT53639.1"/>
    <property type="molecule type" value="Genomic_DNA"/>
</dbReference>
<keyword evidence="11" id="KW-0460">Magnesium</keyword>
<evidence type="ECO:0000313" key="14">
    <source>
        <dbReference type="EMBL" id="VVT53639.1"/>
    </source>
</evidence>
<evidence type="ECO:0000259" key="13">
    <source>
        <dbReference type="PROSITE" id="PS50879"/>
    </source>
</evidence>
<evidence type="ECO:0000256" key="3">
    <source>
        <dbReference type="ARBA" id="ARBA00004065"/>
    </source>
</evidence>
<dbReference type="InterPro" id="IPR036397">
    <property type="entry name" value="RNaseH_sf"/>
</dbReference>
<evidence type="ECO:0000256" key="12">
    <source>
        <dbReference type="SAM" id="MobiDB-lite"/>
    </source>
</evidence>
<dbReference type="AlphaFoldDB" id="A0A5E8BSU5"/>
<dbReference type="PANTHER" id="PTHR10642:SF26">
    <property type="entry name" value="RIBONUCLEASE H1"/>
    <property type="match status" value="1"/>
</dbReference>
<dbReference type="RefSeq" id="XP_031854282.1">
    <property type="nucleotide sequence ID" value="XM_031998391.1"/>
</dbReference>
<dbReference type="GO" id="GO:0046872">
    <property type="term" value="F:metal ion binding"/>
    <property type="evidence" value="ECO:0007669"/>
    <property type="project" value="UniProtKB-KW"/>
</dbReference>
<keyword evidence="10" id="KW-0378">Hydrolase</keyword>
<dbReference type="GO" id="GO:0003676">
    <property type="term" value="F:nucleic acid binding"/>
    <property type="evidence" value="ECO:0007669"/>
    <property type="project" value="InterPro"/>
</dbReference>
<protein>
    <recommendedName>
        <fullName evidence="6">Ribonuclease H</fullName>
        <ecNumber evidence="5">3.1.26.4</ecNumber>
    </recommendedName>
</protein>
<dbReference type="InterPro" id="IPR009027">
    <property type="entry name" value="Ribosomal_bL9/RNase_H1_N"/>
</dbReference>
<proteinExistence type="inferred from homology"/>
<dbReference type="InterPro" id="IPR002156">
    <property type="entry name" value="RNaseH_domain"/>
</dbReference>
<evidence type="ECO:0000256" key="5">
    <source>
        <dbReference type="ARBA" id="ARBA00012180"/>
    </source>
</evidence>
<dbReference type="InterPro" id="IPR037056">
    <property type="entry name" value="RNase_H1_N_sf"/>
</dbReference>
<accession>A0A5E8BSU5</accession>
<dbReference type="GeneID" id="43582491"/>
<dbReference type="InterPro" id="IPR050092">
    <property type="entry name" value="RNase_H"/>
</dbReference>
<comment type="cofactor">
    <cofactor evidence="2">
        <name>Mg(2+)</name>
        <dbReference type="ChEBI" id="CHEBI:18420"/>
    </cofactor>
</comment>
<dbReference type="CDD" id="cd09280">
    <property type="entry name" value="RNase_HI_eukaryote_like"/>
    <property type="match status" value="2"/>
</dbReference>
<dbReference type="SUPFAM" id="SSF55658">
    <property type="entry name" value="L9 N-domain-like"/>
    <property type="match status" value="3"/>
</dbReference>
<gene>
    <name evidence="14" type="ORF">SAPINGB_P003675</name>
</gene>
<dbReference type="PROSITE" id="PS50879">
    <property type="entry name" value="RNASE_H_1"/>
    <property type="match status" value="2"/>
</dbReference>
<evidence type="ECO:0000256" key="7">
    <source>
        <dbReference type="ARBA" id="ARBA00022722"/>
    </source>
</evidence>
<dbReference type="OrthoDB" id="407198at2759"/>
<evidence type="ECO:0000256" key="10">
    <source>
        <dbReference type="ARBA" id="ARBA00022801"/>
    </source>
</evidence>
<evidence type="ECO:0000256" key="6">
    <source>
        <dbReference type="ARBA" id="ARBA00017721"/>
    </source>
</evidence>
<keyword evidence="15" id="KW-1185">Reference proteome</keyword>
<organism evidence="14 15">
    <name type="scientific">Magnusiomyces paraingens</name>
    <dbReference type="NCBI Taxonomy" id="2606893"/>
    <lineage>
        <taxon>Eukaryota</taxon>
        <taxon>Fungi</taxon>
        <taxon>Dikarya</taxon>
        <taxon>Ascomycota</taxon>
        <taxon>Saccharomycotina</taxon>
        <taxon>Dipodascomycetes</taxon>
        <taxon>Dipodascales</taxon>
        <taxon>Dipodascaceae</taxon>
        <taxon>Magnusiomyces</taxon>
    </lineage>
</organism>
<dbReference type="InterPro" id="IPR012337">
    <property type="entry name" value="RNaseH-like_sf"/>
</dbReference>
<feature type="region of interest" description="Disordered" evidence="12">
    <location>
        <begin position="52"/>
        <end position="78"/>
    </location>
</feature>
<dbReference type="InterPro" id="IPR011320">
    <property type="entry name" value="RNase_H1_N"/>
</dbReference>
<evidence type="ECO:0000256" key="4">
    <source>
        <dbReference type="ARBA" id="ARBA00005300"/>
    </source>
</evidence>
<evidence type="ECO:0000256" key="11">
    <source>
        <dbReference type="ARBA" id="ARBA00022842"/>
    </source>
</evidence>
<keyword evidence="8" id="KW-0479">Metal-binding</keyword>
<dbReference type="GO" id="GO:0043137">
    <property type="term" value="P:DNA replication, removal of RNA primer"/>
    <property type="evidence" value="ECO:0007669"/>
    <property type="project" value="TreeGrafter"/>
</dbReference>
<dbReference type="Pfam" id="PF01693">
    <property type="entry name" value="Cauli_VI"/>
    <property type="match status" value="3"/>
</dbReference>
<evidence type="ECO:0000256" key="2">
    <source>
        <dbReference type="ARBA" id="ARBA00001946"/>
    </source>
</evidence>
<dbReference type="SUPFAM" id="SSF53098">
    <property type="entry name" value="Ribonuclease H-like"/>
    <property type="match status" value="2"/>
</dbReference>
<keyword evidence="7" id="KW-0540">Nuclease</keyword>
<dbReference type="Proteomes" id="UP000398389">
    <property type="component" value="Unassembled WGS sequence"/>
</dbReference>
<dbReference type="Gene3D" id="3.30.420.10">
    <property type="entry name" value="Ribonuclease H-like superfamily/Ribonuclease H"/>
    <property type="match status" value="2"/>
</dbReference>
<reference evidence="14 15" key="1">
    <citation type="submission" date="2019-09" db="EMBL/GenBank/DDBJ databases">
        <authorList>
            <person name="Brejova B."/>
        </authorList>
    </citation>
    <scope>NUCLEOTIDE SEQUENCE [LARGE SCALE GENOMIC DNA]</scope>
</reference>
<dbReference type="EC" id="3.1.26.4" evidence="5"/>
<comment type="function">
    <text evidence="3">Endonuclease that specifically degrades the RNA of RNA-DNA hybrids.</text>
</comment>
<evidence type="ECO:0000256" key="1">
    <source>
        <dbReference type="ARBA" id="ARBA00000077"/>
    </source>
</evidence>
<comment type="similarity">
    <text evidence="4">Belongs to the RNase H family.</text>
</comment>
<evidence type="ECO:0000256" key="9">
    <source>
        <dbReference type="ARBA" id="ARBA00022759"/>
    </source>
</evidence>
<dbReference type="PANTHER" id="PTHR10642">
    <property type="entry name" value="RIBONUCLEASE H1"/>
    <property type="match status" value="1"/>
</dbReference>